<dbReference type="Gene3D" id="3.90.550.10">
    <property type="entry name" value="Spore Coat Polysaccharide Biosynthesis Protein SpsA, Chain A"/>
    <property type="match status" value="1"/>
</dbReference>
<dbReference type="EMBL" id="CAEZTY010000009">
    <property type="protein sequence ID" value="CAB4578886.1"/>
    <property type="molecule type" value="Genomic_DNA"/>
</dbReference>
<dbReference type="Pfam" id="PF00535">
    <property type="entry name" value="Glycos_transf_2"/>
    <property type="match status" value="1"/>
</dbReference>
<evidence type="ECO:0000259" key="1">
    <source>
        <dbReference type="Pfam" id="PF00535"/>
    </source>
</evidence>
<evidence type="ECO:0000313" key="2">
    <source>
        <dbReference type="EMBL" id="CAB4333894.1"/>
    </source>
</evidence>
<dbReference type="InterPro" id="IPR001173">
    <property type="entry name" value="Glyco_trans_2-like"/>
</dbReference>
<evidence type="ECO:0000313" key="4">
    <source>
        <dbReference type="EMBL" id="CAB4697521.1"/>
    </source>
</evidence>
<reference evidence="3" key="1">
    <citation type="submission" date="2020-05" db="EMBL/GenBank/DDBJ databases">
        <authorList>
            <person name="Chiriac C."/>
            <person name="Salcher M."/>
            <person name="Ghai R."/>
            <person name="Kavagutti S V."/>
        </authorList>
    </citation>
    <scope>NUCLEOTIDE SEQUENCE</scope>
</reference>
<feature type="domain" description="Glycosyltransferase 2-like" evidence="1">
    <location>
        <begin position="55"/>
        <end position="218"/>
    </location>
</feature>
<dbReference type="PANTHER" id="PTHR10859">
    <property type="entry name" value="GLYCOSYL TRANSFERASE"/>
    <property type="match status" value="1"/>
</dbReference>
<dbReference type="GO" id="GO:0006487">
    <property type="term" value="P:protein N-linked glycosylation"/>
    <property type="evidence" value="ECO:0007669"/>
    <property type="project" value="TreeGrafter"/>
</dbReference>
<dbReference type="InterPro" id="IPR029044">
    <property type="entry name" value="Nucleotide-diphossugar_trans"/>
</dbReference>
<gene>
    <name evidence="3" type="ORF">UFOPK1762_00411</name>
    <name evidence="4" type="ORF">UFOPK2624_00342</name>
    <name evidence="2" type="ORF">UFOPK3331_00425</name>
    <name evidence="5" type="ORF">UFOPK4371_00206</name>
</gene>
<dbReference type="AlphaFoldDB" id="A0A6J6ES05"/>
<evidence type="ECO:0000313" key="5">
    <source>
        <dbReference type="EMBL" id="CAB5073691.1"/>
    </source>
</evidence>
<proteinExistence type="predicted"/>
<sequence length="313" mass="33849">MGVNSRRVEIIAAVLVGGAVATIVGSRWQRGLSSVRSDLGRRRGLPAAPGTVRLSVVVPAFNEEVAIASTISLLREGLASFVPSSDLEIVVVDDGSFDGTAAAARSAGADAVVRHDVNLGKGAAVRSGVLVANGRSIVFTDADLSYSPDQIPVLVDLLEEGWDVVVGSRRHTDTTTLVKARRLREVGGRLINLLTRAVLLGRYRDTQCGLKGFRSDVARLIFSHTMVNGFAFDVEVFHLVERYHLSLTEIPVTIENSSRSSVRVARDGLRLLRDLLRVRRWSVEGRYDLTADDLLVTGAVKDVTTPEMVDPLN</sequence>
<name>A0A6J6ES05_9ZZZZ</name>
<accession>A0A6J6ES05</accession>
<dbReference type="EMBL" id="CAFBRD010000005">
    <property type="protein sequence ID" value="CAB5073691.1"/>
    <property type="molecule type" value="Genomic_DNA"/>
</dbReference>
<dbReference type="EMBL" id="CAESAL010000009">
    <property type="protein sequence ID" value="CAB4333894.1"/>
    <property type="molecule type" value="Genomic_DNA"/>
</dbReference>
<evidence type="ECO:0000313" key="3">
    <source>
        <dbReference type="EMBL" id="CAB4578886.1"/>
    </source>
</evidence>
<protein>
    <submittedName>
        <fullName evidence="3">Unannotated protein</fullName>
    </submittedName>
</protein>
<dbReference type="SUPFAM" id="SSF53448">
    <property type="entry name" value="Nucleotide-diphospho-sugar transferases"/>
    <property type="match status" value="1"/>
</dbReference>
<organism evidence="3">
    <name type="scientific">freshwater metagenome</name>
    <dbReference type="NCBI Taxonomy" id="449393"/>
    <lineage>
        <taxon>unclassified sequences</taxon>
        <taxon>metagenomes</taxon>
        <taxon>ecological metagenomes</taxon>
    </lineage>
</organism>
<dbReference type="PANTHER" id="PTHR10859:SF91">
    <property type="entry name" value="DOLICHYL-PHOSPHATE BETA-GLUCOSYLTRANSFERASE"/>
    <property type="match status" value="1"/>
</dbReference>
<dbReference type="EMBL" id="CAEZXY010000007">
    <property type="protein sequence ID" value="CAB4697521.1"/>
    <property type="molecule type" value="Genomic_DNA"/>
</dbReference>